<accession>A0A803NRY0</accession>
<reference evidence="2" key="2">
    <citation type="submission" date="2021-03" db="UniProtKB">
        <authorList>
            <consortium name="EnsemblPlants"/>
        </authorList>
    </citation>
    <scope>IDENTIFICATION</scope>
</reference>
<evidence type="ECO:0000313" key="2">
    <source>
        <dbReference type="EnsemblPlants" id="cds.evm.model.02.1031"/>
    </source>
</evidence>
<dbReference type="SUPFAM" id="SSF53098">
    <property type="entry name" value="Ribonuclease H-like"/>
    <property type="match status" value="1"/>
</dbReference>
<protein>
    <recommendedName>
        <fullName evidence="1">RNase H type-1 domain-containing protein</fullName>
    </recommendedName>
</protein>
<dbReference type="InterPro" id="IPR002156">
    <property type="entry name" value="RNaseH_domain"/>
</dbReference>
<dbReference type="Gene3D" id="3.30.420.10">
    <property type="entry name" value="Ribonuclease H-like superfamily/Ribonuclease H"/>
    <property type="match status" value="1"/>
</dbReference>
<dbReference type="InterPro" id="IPR036397">
    <property type="entry name" value="RNaseH_sf"/>
</dbReference>
<dbReference type="InterPro" id="IPR012337">
    <property type="entry name" value="RNaseH-like_sf"/>
</dbReference>
<organism evidence="2 3">
    <name type="scientific">Cannabis sativa</name>
    <name type="common">Hemp</name>
    <name type="synonym">Marijuana</name>
    <dbReference type="NCBI Taxonomy" id="3483"/>
    <lineage>
        <taxon>Eukaryota</taxon>
        <taxon>Viridiplantae</taxon>
        <taxon>Streptophyta</taxon>
        <taxon>Embryophyta</taxon>
        <taxon>Tracheophyta</taxon>
        <taxon>Spermatophyta</taxon>
        <taxon>Magnoliopsida</taxon>
        <taxon>eudicotyledons</taxon>
        <taxon>Gunneridae</taxon>
        <taxon>Pentapetalae</taxon>
        <taxon>rosids</taxon>
        <taxon>fabids</taxon>
        <taxon>Rosales</taxon>
        <taxon>Cannabaceae</taxon>
        <taxon>Cannabis</taxon>
    </lineage>
</organism>
<proteinExistence type="predicted"/>
<evidence type="ECO:0000259" key="1">
    <source>
        <dbReference type="Pfam" id="PF13456"/>
    </source>
</evidence>
<dbReference type="EnsemblPlants" id="evm.model.02.1031">
    <property type="protein sequence ID" value="cds.evm.model.02.1031"/>
    <property type="gene ID" value="evm.TU.02.1031"/>
</dbReference>
<dbReference type="GO" id="GO:0004523">
    <property type="term" value="F:RNA-DNA hybrid ribonuclease activity"/>
    <property type="evidence" value="ECO:0007669"/>
    <property type="project" value="InterPro"/>
</dbReference>
<dbReference type="CDD" id="cd06222">
    <property type="entry name" value="RNase_H_like"/>
    <property type="match status" value="1"/>
</dbReference>
<dbReference type="EMBL" id="UZAU01000154">
    <property type="status" value="NOT_ANNOTATED_CDS"/>
    <property type="molecule type" value="Genomic_DNA"/>
</dbReference>
<evidence type="ECO:0000313" key="3">
    <source>
        <dbReference type="Proteomes" id="UP000596661"/>
    </source>
</evidence>
<sequence length="185" mass="20183">MLSICVRFPVVSGSEEAYGLITKMSLLQRRKGLSRPCCWTIWCCKVDASVAGEEAGFAAVHTNGLDIGDSWVSVGFSGVLEGELQGIALALHLAIEKEAKEVQIETDSLAAATAFAAENLPFGWSTFPLFSECLNLCKAFNKVVVLHVNQNENVLADKLDCWARMHKAEASGFLREVAPLFSRFQ</sequence>
<dbReference type="InterPro" id="IPR044730">
    <property type="entry name" value="RNase_H-like_dom_plant"/>
</dbReference>
<keyword evidence="3" id="KW-1185">Reference proteome</keyword>
<dbReference type="GO" id="GO:0003676">
    <property type="term" value="F:nucleic acid binding"/>
    <property type="evidence" value="ECO:0007669"/>
    <property type="project" value="InterPro"/>
</dbReference>
<dbReference type="Proteomes" id="UP000596661">
    <property type="component" value="Chromosome 2"/>
</dbReference>
<dbReference type="AlphaFoldDB" id="A0A803NRY0"/>
<name>A0A803NRY0_CANSA</name>
<dbReference type="Gramene" id="evm.model.02.1031">
    <property type="protein sequence ID" value="cds.evm.model.02.1031"/>
    <property type="gene ID" value="evm.TU.02.1031"/>
</dbReference>
<dbReference type="Pfam" id="PF13456">
    <property type="entry name" value="RVT_3"/>
    <property type="match status" value="1"/>
</dbReference>
<reference evidence="2" key="1">
    <citation type="submission" date="2018-11" db="EMBL/GenBank/DDBJ databases">
        <authorList>
            <person name="Grassa J C."/>
        </authorList>
    </citation>
    <scope>NUCLEOTIDE SEQUENCE [LARGE SCALE GENOMIC DNA]</scope>
</reference>
<feature type="domain" description="RNase H type-1" evidence="1">
    <location>
        <begin position="75"/>
        <end position="159"/>
    </location>
</feature>